<accession>A0ABR6CSE9</accession>
<dbReference type="Proteomes" id="UP000626697">
    <property type="component" value="Unassembled WGS sequence"/>
</dbReference>
<dbReference type="Pfam" id="PF13795">
    <property type="entry name" value="HupE_UreJ_2"/>
    <property type="match status" value="1"/>
</dbReference>
<sequence length="362" mass="40462">MKRLLTLNSFILLFVLLLTSFLPNKVSAHANSYGYMDVQDRSDRIEIDLALDFSELAEAFGFTTAFESADSIQKMEEVLSKNEETLTNYITAGMNVYRDELICEPRVTGTNVSMTSDNYPLAHFQMEYPCSGESTRIAYDLFVEDINRSHINFVTIEGEKGTQEFTFTIAERELVIGDRNWLRQASNFVILGIEHIITGYDHILFVLCLILPAAISLGRVVEVVTAFTLGHSITLGLATLGIVSLPSQLVEAAIALSIVFVAIENLFKWKMKKRWIITLLFGLIHGFGFAGILQEMELSSSTVASSLLFFNLGVEIGQIAIIALVFPLLAMARKYKRFPAFVTTSSTLIMAMGLFWFVQRLG</sequence>
<name>A0ABR6CSE9_9BACI</name>
<organism evidence="2 3">
    <name type="scientific">Peribacillus huizhouensis</name>
    <dbReference type="NCBI Taxonomy" id="1501239"/>
    <lineage>
        <taxon>Bacteria</taxon>
        <taxon>Bacillati</taxon>
        <taxon>Bacillota</taxon>
        <taxon>Bacilli</taxon>
        <taxon>Bacillales</taxon>
        <taxon>Bacillaceae</taxon>
        <taxon>Peribacillus</taxon>
    </lineage>
</organism>
<dbReference type="RefSeq" id="WP_182503230.1">
    <property type="nucleotide sequence ID" value="NZ_JACJHX010000010.1"/>
</dbReference>
<evidence type="ECO:0000256" key="1">
    <source>
        <dbReference type="SAM" id="Phobius"/>
    </source>
</evidence>
<keyword evidence="1" id="KW-1133">Transmembrane helix</keyword>
<comment type="caution">
    <text evidence="2">The sequence shown here is derived from an EMBL/GenBank/DDBJ whole genome shotgun (WGS) entry which is preliminary data.</text>
</comment>
<evidence type="ECO:0000313" key="3">
    <source>
        <dbReference type="Proteomes" id="UP000626697"/>
    </source>
</evidence>
<proteinExistence type="predicted"/>
<feature type="transmembrane region" description="Helical" evidence="1">
    <location>
        <begin position="249"/>
        <end position="267"/>
    </location>
</feature>
<evidence type="ECO:0000313" key="2">
    <source>
        <dbReference type="EMBL" id="MBA9027962.1"/>
    </source>
</evidence>
<dbReference type="InterPro" id="IPR032809">
    <property type="entry name" value="Put_HupE_UreJ"/>
</dbReference>
<gene>
    <name evidence="2" type="ORF">HNP81_003254</name>
</gene>
<feature type="transmembrane region" description="Helical" evidence="1">
    <location>
        <begin position="274"/>
        <end position="293"/>
    </location>
</feature>
<reference evidence="2 3" key="1">
    <citation type="submission" date="2020-08" db="EMBL/GenBank/DDBJ databases">
        <title>Genomic Encyclopedia of Type Strains, Phase IV (KMG-IV): sequencing the most valuable type-strain genomes for metagenomic binning, comparative biology and taxonomic classification.</title>
        <authorList>
            <person name="Goeker M."/>
        </authorList>
    </citation>
    <scope>NUCLEOTIDE SEQUENCE [LARGE SCALE GENOMIC DNA]</scope>
    <source>
        <strain evidence="2 3">DSM 105481</strain>
    </source>
</reference>
<keyword evidence="1" id="KW-0472">Membrane</keyword>
<keyword evidence="1" id="KW-0812">Transmembrane</keyword>
<keyword evidence="3" id="KW-1185">Reference proteome</keyword>
<feature type="transmembrane region" description="Helical" evidence="1">
    <location>
        <begin position="305"/>
        <end position="326"/>
    </location>
</feature>
<feature type="transmembrane region" description="Helical" evidence="1">
    <location>
        <begin position="338"/>
        <end position="358"/>
    </location>
</feature>
<dbReference type="EMBL" id="JACJHX010000010">
    <property type="protein sequence ID" value="MBA9027962.1"/>
    <property type="molecule type" value="Genomic_DNA"/>
</dbReference>
<protein>
    <recommendedName>
        <fullName evidence="4">HupE / UreJ protein</fullName>
    </recommendedName>
</protein>
<evidence type="ECO:0008006" key="4">
    <source>
        <dbReference type="Google" id="ProtNLM"/>
    </source>
</evidence>